<reference evidence="1 2" key="1">
    <citation type="submission" date="2018-11" db="EMBL/GenBank/DDBJ databases">
        <title>Genome sequencing and assembly of Clostridium tagluense strain A121.</title>
        <authorList>
            <person name="Murakami T."/>
            <person name="Segawa T."/>
            <person name="Shcherbakova V.A."/>
            <person name="Mori H."/>
            <person name="Yoshimura Y."/>
        </authorList>
    </citation>
    <scope>NUCLEOTIDE SEQUENCE [LARGE SCALE GENOMIC DNA]</scope>
    <source>
        <strain evidence="1 2">A121</strain>
    </source>
</reference>
<evidence type="ECO:0000313" key="2">
    <source>
        <dbReference type="Proteomes" id="UP000287872"/>
    </source>
</evidence>
<evidence type="ECO:0000313" key="1">
    <source>
        <dbReference type="EMBL" id="GCD08699.1"/>
    </source>
</evidence>
<keyword evidence="2" id="KW-1185">Reference proteome</keyword>
<proteinExistence type="predicted"/>
<dbReference type="AlphaFoldDB" id="A0A401UGT7"/>
<gene>
    <name evidence="1" type="ORF">Ctaglu_03220</name>
</gene>
<comment type="caution">
    <text evidence="1">The sequence shown here is derived from an EMBL/GenBank/DDBJ whole genome shotgun (WGS) entry which is preliminary data.</text>
</comment>
<name>A0A401UGT7_9CLOT</name>
<dbReference type="Proteomes" id="UP000287872">
    <property type="component" value="Unassembled WGS sequence"/>
</dbReference>
<organism evidence="1 2">
    <name type="scientific">Clostridium tagluense</name>
    <dbReference type="NCBI Taxonomy" id="360422"/>
    <lineage>
        <taxon>Bacteria</taxon>
        <taxon>Bacillati</taxon>
        <taxon>Bacillota</taxon>
        <taxon>Clostridia</taxon>
        <taxon>Eubacteriales</taxon>
        <taxon>Clostridiaceae</taxon>
        <taxon>Clostridium</taxon>
    </lineage>
</organism>
<dbReference type="RefSeq" id="WP_124997417.1">
    <property type="nucleotide sequence ID" value="NZ_BHYK01000002.1"/>
</dbReference>
<protein>
    <submittedName>
        <fullName evidence="1">Uncharacterized protein</fullName>
    </submittedName>
</protein>
<accession>A0A401UGT7</accession>
<dbReference type="EMBL" id="BHYK01000002">
    <property type="protein sequence ID" value="GCD08699.1"/>
    <property type="molecule type" value="Genomic_DNA"/>
</dbReference>
<sequence>MKIIKKINTGSCGDHDDEPLLQKREDINLERNAYGQAYSHVTLKMKNDTVNILENIFATQNNKGGKRVAYRPNQRIGYL</sequence>